<dbReference type="EC" id="2.7.7.101" evidence="12"/>
<dbReference type="InterPro" id="IPR050219">
    <property type="entry name" value="DnaG_primase"/>
</dbReference>
<dbReference type="Gene3D" id="3.90.980.10">
    <property type="entry name" value="DNA primase, catalytic core, N-terminal domain"/>
    <property type="match status" value="1"/>
</dbReference>
<comment type="similarity">
    <text evidence="12 13">Belongs to the DnaG primase family.</text>
</comment>
<dbReference type="PIRSF" id="PIRSF002811">
    <property type="entry name" value="DnaG"/>
    <property type="match status" value="1"/>
</dbReference>
<dbReference type="Pfam" id="PF08275">
    <property type="entry name" value="DNAG_N"/>
    <property type="match status" value="1"/>
</dbReference>
<dbReference type="GO" id="GO:1990077">
    <property type="term" value="C:primosome complex"/>
    <property type="evidence" value="ECO:0007669"/>
    <property type="project" value="UniProtKB-KW"/>
</dbReference>
<dbReference type="FunFam" id="3.40.1360.10:FF:000002">
    <property type="entry name" value="DNA primase"/>
    <property type="match status" value="1"/>
</dbReference>
<dbReference type="PANTHER" id="PTHR30313:SF2">
    <property type="entry name" value="DNA PRIMASE"/>
    <property type="match status" value="1"/>
</dbReference>
<evidence type="ECO:0000256" key="4">
    <source>
        <dbReference type="ARBA" id="ARBA00022695"/>
    </source>
</evidence>
<comment type="subunit">
    <text evidence="12">Monomer. Interacts with DnaB.</text>
</comment>
<evidence type="ECO:0000256" key="11">
    <source>
        <dbReference type="ARBA" id="ARBA00023163"/>
    </source>
</evidence>
<dbReference type="InterPro" id="IPR006171">
    <property type="entry name" value="TOPRIM_dom"/>
</dbReference>
<dbReference type="PROSITE" id="PS50880">
    <property type="entry name" value="TOPRIM"/>
    <property type="match status" value="1"/>
</dbReference>
<evidence type="ECO:0000256" key="14">
    <source>
        <dbReference type="PIRSR" id="PIRSR002811-1"/>
    </source>
</evidence>
<keyword evidence="11 12" id="KW-0804">Transcription</keyword>
<keyword evidence="7 12" id="KW-0863">Zinc-finger</keyword>
<feature type="zinc finger region" description="CHC2-type" evidence="12 14">
    <location>
        <begin position="55"/>
        <end position="79"/>
    </location>
</feature>
<comment type="catalytic activity">
    <reaction evidence="12">
        <text>ssDNA + n NTP = ssDNA/pppN(pN)n-1 hybrid + (n-1) diphosphate.</text>
        <dbReference type="EC" id="2.7.7.101"/>
    </reaction>
</comment>
<evidence type="ECO:0000256" key="13">
    <source>
        <dbReference type="PIRNR" id="PIRNR002811"/>
    </source>
</evidence>
<comment type="caution">
    <text evidence="16">The sequence shown here is derived from an EMBL/GenBank/DDBJ whole genome shotgun (WGS) entry which is preliminary data.</text>
</comment>
<proteinExistence type="inferred from homology"/>
<dbReference type="GO" id="GO:0003899">
    <property type="term" value="F:DNA-directed RNA polymerase activity"/>
    <property type="evidence" value="ECO:0007669"/>
    <property type="project" value="UniProtKB-UniRule"/>
</dbReference>
<evidence type="ECO:0000256" key="3">
    <source>
        <dbReference type="ARBA" id="ARBA00022679"/>
    </source>
</evidence>
<dbReference type="CDD" id="cd03364">
    <property type="entry name" value="TOPRIM_DnaG_primases"/>
    <property type="match status" value="1"/>
</dbReference>
<evidence type="ECO:0000256" key="9">
    <source>
        <dbReference type="ARBA" id="ARBA00022842"/>
    </source>
</evidence>
<protein>
    <recommendedName>
        <fullName evidence="12 13">DNA primase</fullName>
        <ecNumber evidence="12">2.7.7.101</ecNumber>
    </recommendedName>
</protein>
<keyword evidence="6 12" id="KW-0479">Metal-binding</keyword>
<dbReference type="NCBIfam" id="TIGR01391">
    <property type="entry name" value="dnaG"/>
    <property type="match status" value="1"/>
</dbReference>
<evidence type="ECO:0000256" key="10">
    <source>
        <dbReference type="ARBA" id="ARBA00023125"/>
    </source>
</evidence>
<sequence length="609" mass="68284">MNIINQMVFEVTGAIIMSGMFDDFKEQVRSQANIVEIISEYVPLKKRGGSFWGCCPFHGEKTPSFSVTPDKNFFYCYGCHVGGDVFTFVMKMENCTFPEALKLLANKLGIAVPEKEKTKAELEREKQAKQVIAANELATRFFQACLTKTDYGIKAQEYLTGRGITPEIIERFSIGVALPNYNALLSALGKRGCSAGLLVQAGLAVNYDRGPMDKFRGRVMIPIQDPRGHVVGFGGRILEQNSQQMAKYMNTGETEWFNKRTLLFGMNVALKEIKKRRQAVIVEGYMDAISLHAAGIDWAVASMGTAFAQEQAKLLARAADEVVFSYDSDAAGQRATVRAVSIAKEVGLKVRVLIVPDGKDPDEFVRKHGKDAYLRLIETAVSGIEFQMQYVISQNNVSNLAGKVEAVSNILPFLLECKNEIEVAQHIKTLAQRLTIDEGLIMSEYRKLSRKNDRGEAVSKWQIQPNVLSAEDLAEQLLLYVILKNTDLALVYRDKIDSVGFMSKFRGEIYEGLLKQLDAGSKSAADKLFTELSNEAATELAQIMTKDLAEENGEKLVDDCLRQMRRGALERSYEEHRLRADEYERLGDDRFLQELAESQKIKDEIKKLY</sequence>
<keyword evidence="5 12" id="KW-0235">DNA replication</keyword>
<evidence type="ECO:0000256" key="1">
    <source>
        <dbReference type="ARBA" id="ARBA00022478"/>
    </source>
</evidence>
<evidence type="ECO:0000256" key="5">
    <source>
        <dbReference type="ARBA" id="ARBA00022705"/>
    </source>
</evidence>
<dbReference type="SMART" id="SM00493">
    <property type="entry name" value="TOPRIM"/>
    <property type="match status" value="1"/>
</dbReference>
<keyword evidence="4 12" id="KW-0548">Nucleotidyltransferase</keyword>
<gene>
    <name evidence="12" type="primary">dnaG</name>
    <name evidence="16" type="ORF">GMD11_01865</name>
    <name evidence="17" type="ORF">GMD18_01860</name>
</gene>
<dbReference type="Pfam" id="PF01807">
    <property type="entry name" value="Zn_ribbon_DnaG"/>
    <property type="match status" value="1"/>
</dbReference>
<dbReference type="InterPro" id="IPR016136">
    <property type="entry name" value="DNA_helicase_N/primase_C"/>
</dbReference>
<dbReference type="InterPro" id="IPR037068">
    <property type="entry name" value="DNA_primase_core_N_sf"/>
</dbReference>
<evidence type="ECO:0000313" key="16">
    <source>
        <dbReference type="EMBL" id="MTT75016.1"/>
    </source>
</evidence>
<organism evidence="16 19">
    <name type="scientific">Phascolarctobacterium faecium</name>
    <dbReference type="NCBI Taxonomy" id="33025"/>
    <lineage>
        <taxon>Bacteria</taxon>
        <taxon>Bacillati</taxon>
        <taxon>Bacillota</taxon>
        <taxon>Negativicutes</taxon>
        <taxon>Acidaminococcales</taxon>
        <taxon>Acidaminococcaceae</taxon>
        <taxon>Phascolarctobacterium</taxon>
    </lineage>
</organism>
<dbReference type="SMART" id="SM00400">
    <property type="entry name" value="ZnF_CHCC"/>
    <property type="match status" value="1"/>
</dbReference>
<evidence type="ECO:0000256" key="6">
    <source>
        <dbReference type="ARBA" id="ARBA00022723"/>
    </source>
</evidence>
<dbReference type="SUPFAM" id="SSF57783">
    <property type="entry name" value="Zinc beta-ribbon"/>
    <property type="match status" value="1"/>
</dbReference>
<evidence type="ECO:0000313" key="17">
    <source>
        <dbReference type="EMBL" id="MTU03147.1"/>
    </source>
</evidence>
<keyword evidence="8 12" id="KW-0862">Zinc</keyword>
<dbReference type="Proteomes" id="UP000484547">
    <property type="component" value="Unassembled WGS sequence"/>
</dbReference>
<dbReference type="EMBL" id="WNBM01000001">
    <property type="protein sequence ID" value="MTT75016.1"/>
    <property type="molecule type" value="Genomic_DNA"/>
</dbReference>
<dbReference type="InterPro" id="IPR036977">
    <property type="entry name" value="DNA_primase_Znf_CHC2"/>
</dbReference>
<evidence type="ECO:0000256" key="2">
    <source>
        <dbReference type="ARBA" id="ARBA00022515"/>
    </source>
</evidence>
<dbReference type="InterPro" id="IPR019475">
    <property type="entry name" value="DNA_primase_DnaB-bd"/>
</dbReference>
<comment type="cofactor">
    <cofactor evidence="12 13 14">
        <name>Zn(2+)</name>
        <dbReference type="ChEBI" id="CHEBI:29105"/>
    </cofactor>
    <text evidence="12 13 14">Binds 1 zinc ion per monomer.</text>
</comment>
<dbReference type="Gene3D" id="3.40.1360.10">
    <property type="match status" value="1"/>
</dbReference>
<evidence type="ECO:0000259" key="15">
    <source>
        <dbReference type="PROSITE" id="PS50880"/>
    </source>
</evidence>
<reference evidence="18 19" key="1">
    <citation type="journal article" date="2019" name="Nat. Med.">
        <title>A library of human gut bacterial isolates paired with longitudinal multiomics data enables mechanistic microbiome research.</title>
        <authorList>
            <person name="Poyet M."/>
            <person name="Groussin M."/>
            <person name="Gibbons S.M."/>
            <person name="Avila-Pacheco J."/>
            <person name="Jiang X."/>
            <person name="Kearney S.M."/>
            <person name="Perrotta A.R."/>
            <person name="Berdy B."/>
            <person name="Zhao S."/>
            <person name="Lieberman T.D."/>
            <person name="Swanson P.K."/>
            <person name="Smith M."/>
            <person name="Roesemann S."/>
            <person name="Alexander J.E."/>
            <person name="Rich S.A."/>
            <person name="Livny J."/>
            <person name="Vlamakis H."/>
            <person name="Clish C."/>
            <person name="Bullock K."/>
            <person name="Deik A."/>
            <person name="Scott J."/>
            <person name="Pierce K.A."/>
            <person name="Xavier R.J."/>
            <person name="Alm E.J."/>
        </authorList>
    </citation>
    <scope>NUCLEOTIDE SEQUENCE [LARGE SCALE GENOMIC DNA]</scope>
    <source>
        <strain evidence="16 19">BIOML-A13</strain>
        <strain evidence="17 18">BIOML-A3</strain>
    </source>
</reference>
<keyword evidence="18" id="KW-1185">Reference proteome</keyword>
<name>A0A7X3BUY2_9FIRM</name>
<dbReference type="Proteomes" id="UP000443070">
    <property type="component" value="Unassembled WGS sequence"/>
</dbReference>
<keyword evidence="3 12" id="KW-0808">Transferase</keyword>
<dbReference type="Gene3D" id="1.10.860.10">
    <property type="entry name" value="DNAb Helicase, Chain A"/>
    <property type="match status" value="1"/>
</dbReference>
<dbReference type="Pfam" id="PF10410">
    <property type="entry name" value="DnaB_bind"/>
    <property type="match status" value="1"/>
</dbReference>
<dbReference type="Pfam" id="PF13155">
    <property type="entry name" value="Toprim_2"/>
    <property type="match status" value="1"/>
</dbReference>
<keyword evidence="1 12" id="KW-0240">DNA-directed RNA polymerase</keyword>
<dbReference type="FunFam" id="3.90.580.10:FF:000001">
    <property type="entry name" value="DNA primase"/>
    <property type="match status" value="1"/>
</dbReference>
<dbReference type="GO" id="GO:0003677">
    <property type="term" value="F:DNA binding"/>
    <property type="evidence" value="ECO:0007669"/>
    <property type="project" value="UniProtKB-KW"/>
</dbReference>
<keyword evidence="2 12" id="KW-0639">Primosome</keyword>
<dbReference type="GO" id="GO:0000428">
    <property type="term" value="C:DNA-directed RNA polymerase complex"/>
    <property type="evidence" value="ECO:0007669"/>
    <property type="project" value="UniProtKB-KW"/>
</dbReference>
<evidence type="ECO:0000256" key="8">
    <source>
        <dbReference type="ARBA" id="ARBA00022833"/>
    </source>
</evidence>
<dbReference type="SUPFAM" id="SSF56731">
    <property type="entry name" value="DNA primase core"/>
    <property type="match status" value="1"/>
</dbReference>
<dbReference type="InterPro" id="IPR030846">
    <property type="entry name" value="DnaG_bac"/>
</dbReference>
<dbReference type="InterPro" id="IPR013264">
    <property type="entry name" value="DNAG_N"/>
</dbReference>
<dbReference type="GO" id="GO:0008270">
    <property type="term" value="F:zinc ion binding"/>
    <property type="evidence" value="ECO:0007669"/>
    <property type="project" value="UniProtKB-UniRule"/>
</dbReference>
<dbReference type="OrthoDB" id="9803773at2"/>
<evidence type="ECO:0000256" key="7">
    <source>
        <dbReference type="ARBA" id="ARBA00022771"/>
    </source>
</evidence>
<dbReference type="InterPro" id="IPR002694">
    <property type="entry name" value="Znf_CHC2"/>
</dbReference>
<dbReference type="PANTHER" id="PTHR30313">
    <property type="entry name" value="DNA PRIMASE"/>
    <property type="match status" value="1"/>
</dbReference>
<dbReference type="AlphaFoldDB" id="A0A7X3BUY2"/>
<evidence type="ECO:0000256" key="12">
    <source>
        <dbReference type="HAMAP-Rule" id="MF_00974"/>
    </source>
</evidence>
<dbReference type="Gene3D" id="3.90.580.10">
    <property type="entry name" value="Zinc finger, CHC2-type domain"/>
    <property type="match status" value="1"/>
</dbReference>
<feature type="domain" description="Toprim" evidence="15">
    <location>
        <begin position="277"/>
        <end position="358"/>
    </location>
</feature>
<dbReference type="HAMAP" id="MF_00974">
    <property type="entry name" value="DNA_primase_DnaG"/>
    <property type="match status" value="1"/>
</dbReference>
<accession>A0A7X3BUY2</accession>
<comment type="function">
    <text evidence="12 13">RNA polymerase that catalyzes the synthesis of short RNA molecules used as primers for DNA polymerase during DNA replication.</text>
</comment>
<comment type="domain">
    <text evidence="12">Contains an N-terminal zinc-binding domain, a central core domain that contains the primase activity, and a C-terminal DnaB-binding domain.</text>
</comment>
<keyword evidence="9" id="KW-0460">Magnesium</keyword>
<evidence type="ECO:0000313" key="19">
    <source>
        <dbReference type="Proteomes" id="UP000484547"/>
    </source>
</evidence>
<dbReference type="InterPro" id="IPR006295">
    <property type="entry name" value="DNA_primase_DnaG"/>
</dbReference>
<dbReference type="InterPro" id="IPR034151">
    <property type="entry name" value="TOPRIM_DnaG_bac"/>
</dbReference>
<dbReference type="GO" id="GO:0005737">
    <property type="term" value="C:cytoplasm"/>
    <property type="evidence" value="ECO:0007669"/>
    <property type="project" value="TreeGrafter"/>
</dbReference>
<dbReference type="EMBL" id="WNBW01000001">
    <property type="protein sequence ID" value="MTU03147.1"/>
    <property type="molecule type" value="Genomic_DNA"/>
</dbReference>
<evidence type="ECO:0000313" key="18">
    <source>
        <dbReference type="Proteomes" id="UP000443070"/>
    </source>
</evidence>
<keyword evidence="10 12" id="KW-0238">DNA-binding</keyword>
<dbReference type="GO" id="GO:0006269">
    <property type="term" value="P:DNA replication, synthesis of primer"/>
    <property type="evidence" value="ECO:0007669"/>
    <property type="project" value="UniProtKB-UniRule"/>
</dbReference>